<gene>
    <name evidence="6" type="ORF">EDB81DRAFT_657319</name>
</gene>
<proteinExistence type="predicted"/>
<name>A0A9P9EFS2_9HYPO</name>
<comment type="subcellular location">
    <subcellularLocation>
        <location evidence="1">Nucleus</location>
    </subcellularLocation>
</comment>
<organism evidence="6 7">
    <name type="scientific">Dactylonectria macrodidyma</name>
    <dbReference type="NCBI Taxonomy" id="307937"/>
    <lineage>
        <taxon>Eukaryota</taxon>
        <taxon>Fungi</taxon>
        <taxon>Dikarya</taxon>
        <taxon>Ascomycota</taxon>
        <taxon>Pezizomycotina</taxon>
        <taxon>Sordariomycetes</taxon>
        <taxon>Hypocreomycetidae</taxon>
        <taxon>Hypocreales</taxon>
        <taxon>Nectriaceae</taxon>
        <taxon>Dactylonectria</taxon>
    </lineage>
</organism>
<evidence type="ECO:0000313" key="6">
    <source>
        <dbReference type="EMBL" id="KAH7136304.1"/>
    </source>
</evidence>
<dbReference type="Pfam" id="PF04082">
    <property type="entry name" value="Fungal_trans"/>
    <property type="match status" value="1"/>
</dbReference>
<evidence type="ECO:0000313" key="7">
    <source>
        <dbReference type="Proteomes" id="UP000738349"/>
    </source>
</evidence>
<dbReference type="GO" id="GO:0006351">
    <property type="term" value="P:DNA-templated transcription"/>
    <property type="evidence" value="ECO:0007669"/>
    <property type="project" value="InterPro"/>
</dbReference>
<dbReference type="AlphaFoldDB" id="A0A9P9EFS2"/>
<dbReference type="PANTHER" id="PTHR46910:SF3">
    <property type="entry name" value="HALOTOLERANCE PROTEIN 9-RELATED"/>
    <property type="match status" value="1"/>
</dbReference>
<keyword evidence="4" id="KW-0539">Nucleus</keyword>
<evidence type="ECO:0000256" key="2">
    <source>
        <dbReference type="ARBA" id="ARBA00022723"/>
    </source>
</evidence>
<sequence length="471" mass="52996">MPDPVLLPLPLGTVGIAHFLPEAVFHAVIDDFLFRVYPLTPFIHIPQFKAQLAERSFETNPAFFRLCVALCAVTVASLPRNFATNGSGGWRNAVDMVERASQLITCSYMATMPSWQDEPSAERLKVSLLQGIAFVYVGRTKTGYLYLNEAVPCCRDLELHRRQSYQTLNPVEIELQKRLFWLLLISQCHDRMDDLVPRSGLSYYPCRTDWEFLLLREVSDEELSGDSSHSAGSTPIISGFIALVKLYLSVLDHLEEFFPGASAIHVLSPGGVASRVLPCIRTNTNQVQVQSVFPMLDSLQQVIQKLNTVVDELPEPLTLSRNSERIPDPDVATAQLDHQFQTMSANIHMTAIYLQSTMLEICLGRWRKCYQQNKEEKGTPFALIEESISNHLWSIKAALAERLLHFLECLSGPELESNGQSMIVKIRQVASTFLDEESDFRESGASFVNNFSYQCLDKVISVLTKIDFLGI</sequence>
<dbReference type="InterPro" id="IPR007219">
    <property type="entry name" value="XnlR_reg_dom"/>
</dbReference>
<keyword evidence="7" id="KW-1185">Reference proteome</keyword>
<keyword evidence="3" id="KW-0238">DNA-binding</keyword>
<dbReference type="GO" id="GO:0003677">
    <property type="term" value="F:DNA binding"/>
    <property type="evidence" value="ECO:0007669"/>
    <property type="project" value="UniProtKB-KW"/>
</dbReference>
<dbReference type="Proteomes" id="UP000738349">
    <property type="component" value="Unassembled WGS sequence"/>
</dbReference>
<dbReference type="GO" id="GO:0003700">
    <property type="term" value="F:DNA-binding transcription factor activity"/>
    <property type="evidence" value="ECO:0007669"/>
    <property type="project" value="InterPro"/>
</dbReference>
<evidence type="ECO:0000256" key="4">
    <source>
        <dbReference type="ARBA" id="ARBA00023242"/>
    </source>
</evidence>
<dbReference type="GO" id="GO:0008270">
    <property type="term" value="F:zinc ion binding"/>
    <property type="evidence" value="ECO:0007669"/>
    <property type="project" value="InterPro"/>
</dbReference>
<dbReference type="InterPro" id="IPR050987">
    <property type="entry name" value="AtrR-like"/>
</dbReference>
<dbReference type="OrthoDB" id="39175at2759"/>
<dbReference type="EMBL" id="JAGMUV010000013">
    <property type="protein sequence ID" value="KAH7136304.1"/>
    <property type="molecule type" value="Genomic_DNA"/>
</dbReference>
<accession>A0A9P9EFS2</accession>
<reference evidence="6" key="1">
    <citation type="journal article" date="2021" name="Nat. Commun.">
        <title>Genetic determinants of endophytism in the Arabidopsis root mycobiome.</title>
        <authorList>
            <person name="Mesny F."/>
            <person name="Miyauchi S."/>
            <person name="Thiergart T."/>
            <person name="Pickel B."/>
            <person name="Atanasova L."/>
            <person name="Karlsson M."/>
            <person name="Huettel B."/>
            <person name="Barry K.W."/>
            <person name="Haridas S."/>
            <person name="Chen C."/>
            <person name="Bauer D."/>
            <person name="Andreopoulos W."/>
            <person name="Pangilinan J."/>
            <person name="LaButti K."/>
            <person name="Riley R."/>
            <person name="Lipzen A."/>
            <person name="Clum A."/>
            <person name="Drula E."/>
            <person name="Henrissat B."/>
            <person name="Kohler A."/>
            <person name="Grigoriev I.V."/>
            <person name="Martin F.M."/>
            <person name="Hacquard S."/>
        </authorList>
    </citation>
    <scope>NUCLEOTIDE SEQUENCE</scope>
    <source>
        <strain evidence="6">MPI-CAGE-AT-0147</strain>
    </source>
</reference>
<evidence type="ECO:0000256" key="1">
    <source>
        <dbReference type="ARBA" id="ARBA00004123"/>
    </source>
</evidence>
<dbReference type="PANTHER" id="PTHR46910">
    <property type="entry name" value="TRANSCRIPTION FACTOR PDR1"/>
    <property type="match status" value="1"/>
</dbReference>
<feature type="domain" description="Xylanolytic transcriptional activator regulatory" evidence="5">
    <location>
        <begin position="30"/>
        <end position="182"/>
    </location>
</feature>
<dbReference type="CDD" id="cd12148">
    <property type="entry name" value="fungal_TF_MHR"/>
    <property type="match status" value="1"/>
</dbReference>
<evidence type="ECO:0000259" key="5">
    <source>
        <dbReference type="Pfam" id="PF04082"/>
    </source>
</evidence>
<dbReference type="GO" id="GO:0005634">
    <property type="term" value="C:nucleus"/>
    <property type="evidence" value="ECO:0007669"/>
    <property type="project" value="UniProtKB-SubCell"/>
</dbReference>
<evidence type="ECO:0000256" key="3">
    <source>
        <dbReference type="ARBA" id="ARBA00023125"/>
    </source>
</evidence>
<keyword evidence="2" id="KW-0479">Metal-binding</keyword>
<protein>
    <recommendedName>
        <fullName evidence="5">Xylanolytic transcriptional activator regulatory domain-containing protein</fullName>
    </recommendedName>
</protein>
<comment type="caution">
    <text evidence="6">The sequence shown here is derived from an EMBL/GenBank/DDBJ whole genome shotgun (WGS) entry which is preliminary data.</text>
</comment>